<keyword evidence="2" id="KW-1185">Reference proteome</keyword>
<sequence length="95" mass="10515">MHDHLKEKNCSFSDSCIVAKPSVSLYNITVTECLNHVHTKRKNIVAAKKGMIMETNNPKQRHNLIVGELFSSTRVAISTPLSNPLRAPITNVTSS</sequence>
<dbReference type="Proteomes" id="UP001367508">
    <property type="component" value="Unassembled WGS sequence"/>
</dbReference>
<reference evidence="1 2" key="1">
    <citation type="submission" date="2024-01" db="EMBL/GenBank/DDBJ databases">
        <title>The genomes of 5 underutilized Papilionoideae crops provide insights into root nodulation and disease resistanc.</title>
        <authorList>
            <person name="Jiang F."/>
        </authorList>
    </citation>
    <scope>NUCLEOTIDE SEQUENCE [LARGE SCALE GENOMIC DNA]</scope>
    <source>
        <strain evidence="1">LVBAO_FW01</strain>
        <tissue evidence="1">Leaves</tissue>
    </source>
</reference>
<accession>A0AAN9M9V5</accession>
<evidence type="ECO:0000313" key="2">
    <source>
        <dbReference type="Proteomes" id="UP001367508"/>
    </source>
</evidence>
<comment type="caution">
    <text evidence="1">The sequence shown here is derived from an EMBL/GenBank/DDBJ whole genome shotgun (WGS) entry which is preliminary data.</text>
</comment>
<dbReference type="AlphaFoldDB" id="A0AAN9M9V5"/>
<evidence type="ECO:0000313" key="1">
    <source>
        <dbReference type="EMBL" id="KAK7350592.1"/>
    </source>
</evidence>
<dbReference type="EMBL" id="JAYMYQ010000002">
    <property type="protein sequence ID" value="KAK7350592.1"/>
    <property type="molecule type" value="Genomic_DNA"/>
</dbReference>
<organism evidence="1 2">
    <name type="scientific">Canavalia gladiata</name>
    <name type="common">Sword bean</name>
    <name type="synonym">Dolichos gladiatus</name>
    <dbReference type="NCBI Taxonomy" id="3824"/>
    <lineage>
        <taxon>Eukaryota</taxon>
        <taxon>Viridiplantae</taxon>
        <taxon>Streptophyta</taxon>
        <taxon>Embryophyta</taxon>
        <taxon>Tracheophyta</taxon>
        <taxon>Spermatophyta</taxon>
        <taxon>Magnoliopsida</taxon>
        <taxon>eudicotyledons</taxon>
        <taxon>Gunneridae</taxon>
        <taxon>Pentapetalae</taxon>
        <taxon>rosids</taxon>
        <taxon>fabids</taxon>
        <taxon>Fabales</taxon>
        <taxon>Fabaceae</taxon>
        <taxon>Papilionoideae</taxon>
        <taxon>50 kb inversion clade</taxon>
        <taxon>NPAAA clade</taxon>
        <taxon>indigoferoid/millettioid clade</taxon>
        <taxon>Phaseoleae</taxon>
        <taxon>Canavalia</taxon>
    </lineage>
</organism>
<gene>
    <name evidence="1" type="ORF">VNO77_09387</name>
</gene>
<name>A0AAN9M9V5_CANGL</name>
<proteinExistence type="predicted"/>
<protein>
    <submittedName>
        <fullName evidence="1">Uncharacterized protein</fullName>
    </submittedName>
</protein>